<dbReference type="SUPFAM" id="SSF52058">
    <property type="entry name" value="L domain-like"/>
    <property type="match status" value="1"/>
</dbReference>
<dbReference type="RefSeq" id="WP_270128867.1">
    <property type="nucleotide sequence ID" value="NZ_CP115396.1"/>
</dbReference>
<feature type="coiled-coil region" evidence="1">
    <location>
        <begin position="200"/>
        <end position="270"/>
    </location>
</feature>
<dbReference type="InterPro" id="IPR027417">
    <property type="entry name" value="P-loop_NTPase"/>
</dbReference>
<evidence type="ECO:0000256" key="1">
    <source>
        <dbReference type="SAM" id="Coils"/>
    </source>
</evidence>
<evidence type="ECO:0000313" key="3">
    <source>
        <dbReference type="EMBL" id="WBO86282.1"/>
    </source>
</evidence>
<gene>
    <name evidence="3" type="ORF">O9Z63_08465</name>
</gene>
<dbReference type="Pfam" id="PF13476">
    <property type="entry name" value="AAA_23"/>
    <property type="match status" value="1"/>
</dbReference>
<dbReference type="EMBL" id="CP115396">
    <property type="protein sequence ID" value="WBO86282.1"/>
    <property type="molecule type" value="Genomic_DNA"/>
</dbReference>
<dbReference type="InterPro" id="IPR038729">
    <property type="entry name" value="Rad50/SbcC_AAA"/>
</dbReference>
<name>A0ABY7PTQ2_9BACT</name>
<feature type="coiled-coil region" evidence="1">
    <location>
        <begin position="462"/>
        <end position="496"/>
    </location>
</feature>
<dbReference type="SUPFAM" id="SSF52540">
    <property type="entry name" value="P-loop containing nucleoside triphosphate hydrolases"/>
    <property type="match status" value="1"/>
</dbReference>
<keyword evidence="1" id="KW-0175">Coiled coil</keyword>
<accession>A0ABY7PTQ2</accession>
<protein>
    <submittedName>
        <fullName evidence="3">AAA family ATPase</fullName>
    </submittedName>
</protein>
<organism evidence="3 4">
    <name type="scientific">Hymenobacter yonginensis</name>
    <dbReference type="NCBI Taxonomy" id="748197"/>
    <lineage>
        <taxon>Bacteria</taxon>
        <taxon>Pseudomonadati</taxon>
        <taxon>Bacteroidota</taxon>
        <taxon>Cytophagia</taxon>
        <taxon>Cytophagales</taxon>
        <taxon>Hymenobacteraceae</taxon>
        <taxon>Hymenobacter</taxon>
    </lineage>
</organism>
<evidence type="ECO:0000259" key="2">
    <source>
        <dbReference type="Pfam" id="PF13476"/>
    </source>
</evidence>
<proteinExistence type="predicted"/>
<sequence length="655" mass="75440">MKFLIQKLTVYFRDGQEVIDFDQISYFYGRMGAGKSSIVRLIDYCLGGKFILTPALQRDFVGAALLIQLEDCKLSIDRTWLSEFARVEWQSAEDDIVYNANISIRNPMGEIIAETGVETLSDLIFYLSKRKIPKVRVSKTSDKAELSRLSLRDMLWYCYLDQDNIDSNFFHLEGSSSPFFKKNKSMDVLRFILGFQNEVVANLEDDLNKIRTERTQYETYYKGLADVLLETETGSSLEIQNQINKLKIELTKIETEIKEQKEILKEKNTSNAAKELQNICRNISIEINNIDNTLHELSISIDNDTRHLNEISGLSLKFQRATSARAILNGVEFESCPRCTQELPTRDYNCCKVCGQLEDNTQESSNFEIVKSDVFTRIKELNDIIKIQNTNFTNLTNKRKTIIINQNQAEMALNEAMKEYDSAYLSNIIQRQKKIGSIEQKMKNLNRLLLIAKKSDFYQIQVSRLKIREKEIREDLQEAKDRAEGNDKNIRRLQQYFKDCLIRANFPGIQKSSLVVISPKTFIPTVYSGDTSKGEKPTETTFLNVSSGGKKTIFKACFAIAVHRLALELKAILPNILIVDSPMKNISERENQDVFEGFYNMIYSLASDKMKETQFVMVDKELFLPKAEFNLLVKVRHMTPNEDANPPLRRSYRGL</sequence>
<dbReference type="Gene3D" id="3.40.50.300">
    <property type="entry name" value="P-loop containing nucleotide triphosphate hydrolases"/>
    <property type="match status" value="1"/>
</dbReference>
<keyword evidence="4" id="KW-1185">Reference proteome</keyword>
<feature type="domain" description="Rad50/SbcC-type AAA" evidence="2">
    <location>
        <begin position="12"/>
        <end position="258"/>
    </location>
</feature>
<reference evidence="3 4" key="1">
    <citation type="journal article" date="2011" name="Int. J. Syst. Evol. Microbiol.">
        <title>Hymenobacter yonginensis sp. nov., isolated from a mesotrophic artificial lake.</title>
        <authorList>
            <person name="Joung Y."/>
            <person name="Cho S.H."/>
            <person name="Kim H."/>
            <person name="Kim S.B."/>
            <person name="Joh K."/>
        </authorList>
    </citation>
    <scope>NUCLEOTIDE SEQUENCE [LARGE SCALE GENOMIC DNA]</scope>
    <source>
        <strain evidence="3 4">KCTC 22745</strain>
    </source>
</reference>
<dbReference type="Proteomes" id="UP001211872">
    <property type="component" value="Chromosome"/>
</dbReference>
<evidence type="ECO:0000313" key="4">
    <source>
        <dbReference type="Proteomes" id="UP001211872"/>
    </source>
</evidence>